<dbReference type="RefSeq" id="WP_179837254.1">
    <property type="nucleotide sequence ID" value="NZ_BMRD01000002.1"/>
</dbReference>
<accession>A0A7Y9KGL7</accession>
<gene>
    <name evidence="3" type="ORF">BJ999_007061</name>
</gene>
<dbReference type="AlphaFoldDB" id="A0A7Y9KGL7"/>
<comment type="caution">
    <text evidence="3">The sequence shown here is derived from an EMBL/GenBank/DDBJ whole genome shotgun (WGS) entry which is preliminary data.</text>
</comment>
<dbReference type="InterPro" id="IPR046633">
    <property type="entry name" value="DUF6745"/>
</dbReference>
<organism evidence="3 4">
    <name type="scientific">Actinomadura citrea</name>
    <dbReference type="NCBI Taxonomy" id="46158"/>
    <lineage>
        <taxon>Bacteria</taxon>
        <taxon>Bacillati</taxon>
        <taxon>Actinomycetota</taxon>
        <taxon>Actinomycetes</taxon>
        <taxon>Streptosporangiales</taxon>
        <taxon>Thermomonosporaceae</taxon>
        <taxon>Actinomadura</taxon>
    </lineage>
</organism>
<protein>
    <recommendedName>
        <fullName evidence="2">DUF6745 domain-containing protein</fullName>
    </recommendedName>
</protein>
<dbReference type="EMBL" id="JACCBT010000001">
    <property type="protein sequence ID" value="NYE16765.1"/>
    <property type="molecule type" value="Genomic_DNA"/>
</dbReference>
<sequence>MSVDAQREAAAVRAEWLGHLLSTAPADRPAAEAAISELYRLIGLDPPRFHWVSSPLSALETVPPGTRPRPSESADRPSDWPLPTRLRRLIAGASVELDERVMRGSPGLDPMVRQLVRMPLMASVRSTIRMALRSAQEPYLRDDAWYTALCISWSAHYDAVRRTSGVVFTPEQDRLIDLWATPARSCGWWWPREDVCVVSERPVEIHTEVWGDDGEVRLHRSDGPALRYADGWDVHAWHGTRVPAWVAEDPSVERIAREANVEVRRCAVENIGWGEYIDRAGLRLVAAAPDPGNPGSEVRLYELGPHELREQARVLLAANGSVERDGSRRRYGLAVPGVFDDPVAAAGWTYGLSADQYARLVRRT</sequence>
<dbReference type="Proteomes" id="UP000591272">
    <property type="component" value="Unassembled WGS sequence"/>
</dbReference>
<evidence type="ECO:0000256" key="1">
    <source>
        <dbReference type="SAM" id="MobiDB-lite"/>
    </source>
</evidence>
<evidence type="ECO:0000259" key="2">
    <source>
        <dbReference type="Pfam" id="PF20530"/>
    </source>
</evidence>
<reference evidence="3 4" key="1">
    <citation type="submission" date="2020-07" db="EMBL/GenBank/DDBJ databases">
        <title>Sequencing the genomes of 1000 actinobacteria strains.</title>
        <authorList>
            <person name="Klenk H.-P."/>
        </authorList>
    </citation>
    <scope>NUCLEOTIDE SEQUENCE [LARGE SCALE GENOMIC DNA]</scope>
    <source>
        <strain evidence="3 4">DSM 43461</strain>
    </source>
</reference>
<name>A0A7Y9KGL7_9ACTN</name>
<feature type="region of interest" description="Disordered" evidence="1">
    <location>
        <begin position="59"/>
        <end position="81"/>
    </location>
</feature>
<evidence type="ECO:0000313" key="4">
    <source>
        <dbReference type="Proteomes" id="UP000591272"/>
    </source>
</evidence>
<feature type="compositionally biased region" description="Basic and acidic residues" evidence="1">
    <location>
        <begin position="69"/>
        <end position="78"/>
    </location>
</feature>
<proteinExistence type="predicted"/>
<feature type="domain" description="DUF6745" evidence="2">
    <location>
        <begin position="168"/>
        <end position="359"/>
    </location>
</feature>
<keyword evidence="4" id="KW-1185">Reference proteome</keyword>
<evidence type="ECO:0000313" key="3">
    <source>
        <dbReference type="EMBL" id="NYE16765.1"/>
    </source>
</evidence>
<dbReference type="Pfam" id="PF20530">
    <property type="entry name" value="DUF6745"/>
    <property type="match status" value="1"/>
</dbReference>